<dbReference type="AlphaFoldDB" id="A0A1A7C6F9"/>
<dbReference type="OrthoDB" id="9797768at2"/>
<feature type="domain" description="HDOD" evidence="1">
    <location>
        <begin position="21"/>
        <end position="208"/>
    </location>
</feature>
<dbReference type="STRING" id="1747903.ASR47_1015104"/>
<dbReference type="PATRIC" id="fig|1747903.4.peg.3977"/>
<dbReference type="InterPro" id="IPR013976">
    <property type="entry name" value="HDOD"/>
</dbReference>
<evidence type="ECO:0000313" key="2">
    <source>
        <dbReference type="EMBL" id="OBV40345.1"/>
    </source>
</evidence>
<protein>
    <submittedName>
        <fullName evidence="2">HD-like signal output (HDOD) domain, no enzymatic activity</fullName>
    </submittedName>
</protein>
<dbReference type="PANTHER" id="PTHR33525:SF3">
    <property type="entry name" value="RIBONUCLEASE Y"/>
    <property type="match status" value="1"/>
</dbReference>
<comment type="caution">
    <text evidence="2">The sequence shown here is derived from an EMBL/GenBank/DDBJ whole genome shotgun (WGS) entry which is preliminary data.</text>
</comment>
<sequence length="282" mass="29718">MNRLDAFKSIAALAGRGELTFPANVNASLKLQQALADPDCHIEAAAKLVQADPLLAARTVAIANSVAFNRSGIEITSVRNAVQRLGVRTLQSVVAALIVRQLGSTITDPVLQAKAAQLWEHTAHVAALSQVIARRVTKVDADTALFAGIMHEVGGFYLLSRAAEFPGLLDGEPQEWIEYGEQAIGQGVLAKLKVPEAVMNAIGSLWEGLRAIPPESLGDTLLLANDLAPVASPLNESPAAIAVRNARAARGIDCLIGDDATLSSILADADEEVQSLLHVLVH</sequence>
<organism evidence="2 3">
    <name type="scientific">Janthinobacterium psychrotolerans</name>
    <dbReference type="NCBI Taxonomy" id="1747903"/>
    <lineage>
        <taxon>Bacteria</taxon>
        <taxon>Pseudomonadati</taxon>
        <taxon>Pseudomonadota</taxon>
        <taxon>Betaproteobacteria</taxon>
        <taxon>Burkholderiales</taxon>
        <taxon>Oxalobacteraceae</taxon>
        <taxon>Janthinobacterium</taxon>
    </lineage>
</organism>
<evidence type="ECO:0000259" key="1">
    <source>
        <dbReference type="PROSITE" id="PS51833"/>
    </source>
</evidence>
<accession>A0A1A7C6F9</accession>
<dbReference type="PROSITE" id="PS51833">
    <property type="entry name" value="HDOD"/>
    <property type="match status" value="1"/>
</dbReference>
<dbReference type="InterPro" id="IPR052340">
    <property type="entry name" value="RNase_Y/CdgJ"/>
</dbReference>
<dbReference type="Proteomes" id="UP000092713">
    <property type="component" value="Unassembled WGS sequence"/>
</dbReference>
<gene>
    <name evidence="2" type="ORF">ASR47_1015104</name>
</gene>
<proteinExistence type="predicted"/>
<dbReference type="Gene3D" id="1.10.3210.10">
    <property type="entry name" value="Hypothetical protein af1432"/>
    <property type="match status" value="1"/>
</dbReference>
<dbReference type="PANTHER" id="PTHR33525">
    <property type="match status" value="1"/>
</dbReference>
<dbReference type="SUPFAM" id="SSF109604">
    <property type="entry name" value="HD-domain/PDEase-like"/>
    <property type="match status" value="1"/>
</dbReference>
<dbReference type="RefSeq" id="WP_065307103.1">
    <property type="nucleotide sequence ID" value="NZ_LOCQ01000048.1"/>
</dbReference>
<reference evidence="2 3" key="1">
    <citation type="submission" date="2016-04" db="EMBL/GenBank/DDBJ databases">
        <title>Draft genome sequence of Janthinobacterium psychrotolerans sp. nov., isolated from freshwater sediments in Denmark.</title>
        <authorList>
            <person name="Gong X."/>
            <person name="Skrivergaard S."/>
            <person name="Korsgaard B.S."/>
            <person name="Schreiber L."/>
            <person name="Marshall I.P."/>
            <person name="Finster K."/>
            <person name="Schramm A."/>
        </authorList>
    </citation>
    <scope>NUCLEOTIDE SEQUENCE [LARGE SCALE GENOMIC DNA]</scope>
    <source>
        <strain evidence="2 3">S3-2</strain>
    </source>
</reference>
<dbReference type="Pfam" id="PF08668">
    <property type="entry name" value="HDOD"/>
    <property type="match status" value="1"/>
</dbReference>
<keyword evidence="3" id="KW-1185">Reference proteome</keyword>
<dbReference type="EMBL" id="LOCQ01000048">
    <property type="protein sequence ID" value="OBV40345.1"/>
    <property type="molecule type" value="Genomic_DNA"/>
</dbReference>
<name>A0A1A7C6F9_9BURK</name>
<evidence type="ECO:0000313" key="3">
    <source>
        <dbReference type="Proteomes" id="UP000092713"/>
    </source>
</evidence>